<keyword evidence="3" id="KW-1185">Reference proteome</keyword>
<accession>A0A9X0DGA7</accession>
<gene>
    <name evidence="2" type="ORF">OCU04_010436</name>
</gene>
<evidence type="ECO:0000256" key="1">
    <source>
        <dbReference type="SAM" id="MobiDB-lite"/>
    </source>
</evidence>
<proteinExistence type="predicted"/>
<dbReference type="AlphaFoldDB" id="A0A9X0DGA7"/>
<reference evidence="2" key="1">
    <citation type="submission" date="2022-11" db="EMBL/GenBank/DDBJ databases">
        <title>Genome Resource of Sclerotinia nivalis Strain SnTB1, a Plant Pathogen Isolated from American Ginseng.</title>
        <authorList>
            <person name="Fan S."/>
        </authorList>
    </citation>
    <scope>NUCLEOTIDE SEQUENCE</scope>
    <source>
        <strain evidence="2">SnTB1</strain>
    </source>
</reference>
<organism evidence="2 3">
    <name type="scientific">Sclerotinia nivalis</name>
    <dbReference type="NCBI Taxonomy" id="352851"/>
    <lineage>
        <taxon>Eukaryota</taxon>
        <taxon>Fungi</taxon>
        <taxon>Dikarya</taxon>
        <taxon>Ascomycota</taxon>
        <taxon>Pezizomycotina</taxon>
        <taxon>Leotiomycetes</taxon>
        <taxon>Helotiales</taxon>
        <taxon>Sclerotiniaceae</taxon>
        <taxon>Sclerotinia</taxon>
    </lineage>
</organism>
<dbReference type="EMBL" id="JAPEIS010000012">
    <property type="protein sequence ID" value="KAJ8061380.1"/>
    <property type="molecule type" value="Genomic_DNA"/>
</dbReference>
<sequence>MIRKFQYQITVPEPTQRPWYWFCWGSNNDTVIRKRIAVLEILMQAAKSVRLQREIKQQQSPSTDVDGRSGQEEEVVRDLRDNLNKRNDNRIKKSKTTMCRMLGKARTPRSLETR</sequence>
<feature type="region of interest" description="Disordered" evidence="1">
    <location>
        <begin position="52"/>
        <end position="114"/>
    </location>
</feature>
<name>A0A9X0DGA7_9HELO</name>
<feature type="compositionally biased region" description="Basic and acidic residues" evidence="1">
    <location>
        <begin position="65"/>
        <end position="91"/>
    </location>
</feature>
<protein>
    <submittedName>
        <fullName evidence="2">Uncharacterized protein</fullName>
    </submittedName>
</protein>
<evidence type="ECO:0000313" key="3">
    <source>
        <dbReference type="Proteomes" id="UP001152300"/>
    </source>
</evidence>
<comment type="caution">
    <text evidence="2">The sequence shown here is derived from an EMBL/GenBank/DDBJ whole genome shotgun (WGS) entry which is preliminary data.</text>
</comment>
<evidence type="ECO:0000313" key="2">
    <source>
        <dbReference type="EMBL" id="KAJ8061380.1"/>
    </source>
</evidence>
<dbReference type="Proteomes" id="UP001152300">
    <property type="component" value="Unassembled WGS sequence"/>
</dbReference>